<dbReference type="EMBL" id="SNRY01001911">
    <property type="protein sequence ID" value="KAA6327898.1"/>
    <property type="molecule type" value="Genomic_DNA"/>
</dbReference>
<comment type="caution">
    <text evidence="2">The sequence shown here is derived from an EMBL/GenBank/DDBJ whole genome shotgun (WGS) entry which is preliminary data.</text>
</comment>
<gene>
    <name evidence="2" type="ORF">EZS27_023152</name>
</gene>
<organism evidence="2">
    <name type="scientific">termite gut metagenome</name>
    <dbReference type="NCBI Taxonomy" id="433724"/>
    <lineage>
        <taxon>unclassified sequences</taxon>
        <taxon>metagenomes</taxon>
        <taxon>organismal metagenomes</taxon>
    </lineage>
</organism>
<feature type="coiled-coil region" evidence="1">
    <location>
        <begin position="28"/>
        <end position="77"/>
    </location>
</feature>
<dbReference type="PROSITE" id="PS51257">
    <property type="entry name" value="PROKAR_LIPOPROTEIN"/>
    <property type="match status" value="1"/>
</dbReference>
<dbReference type="AlphaFoldDB" id="A0A5J4R2W5"/>
<evidence type="ECO:0000256" key="1">
    <source>
        <dbReference type="SAM" id="Coils"/>
    </source>
</evidence>
<evidence type="ECO:0000313" key="2">
    <source>
        <dbReference type="EMBL" id="KAA6327898.1"/>
    </source>
</evidence>
<reference evidence="2" key="1">
    <citation type="submission" date="2019-03" db="EMBL/GenBank/DDBJ databases">
        <title>Single cell metagenomics reveals metabolic interactions within the superorganism composed of flagellate Streblomastix strix and complex community of Bacteroidetes bacteria on its surface.</title>
        <authorList>
            <person name="Treitli S.C."/>
            <person name="Kolisko M."/>
            <person name="Husnik F."/>
            <person name="Keeling P."/>
            <person name="Hampl V."/>
        </authorList>
    </citation>
    <scope>NUCLEOTIDE SEQUENCE</scope>
    <source>
        <strain evidence="2">STM</strain>
    </source>
</reference>
<sequence>MKYLLFGVFTFVLGIAFVGCGEDYDDDIKSLTNKDAALDAAIKDLETQVAKLASSGNTELAAAIEDIKKQIELLQNASSDPDSIAAILLTHENFKKLISDEIKKLAPELLTLDVVAGISAIDPSTGVPTTAPSVESYKNIPILFDYTFGEGSTAIKFTKGSSLDVLTKTVAVRVTPASATLDKSQILLTNPIGNKGGDINTYVKVKDVIPNYSPGEPATKAIIPNTGLYGIVLEFDLAAYLASDAAKKEFAEIVEKKFAIAIQTGERYVLTDFIYGFEYTAKTKFIHSTRGDVKLDFSVKTATSVAVTTVENISNKGTTNEKTWAVGADFDITKASNLLEATDDNRILKLSYPVKLNEKFTVTLTAPTGTDDGAYAYYVELDSKGATPTELASWTGIDGINTVVKTEKSKSITLTVTNSALEGKEVGLRLVAINADGTLVDPDGRAFYVKVGEGTTQGDDIKFTVLVKDRISNSTLEGDDPEVSDAIEVAPVAVSKAFKDAWAKGGSDDTPDRVKLLVTYKSSISGGKDFERDLIVENDGNVSGSGKISVAEDDISDGEELDKDFTFNNVNAAYHFVISELKPWELNDDVNEGKLELYKTGENTPYATFPVSITKKITDDLSTTAFGTSLPVVDQIIDPTFVTGTDGKVTGATIPVYAADNALFITKFYESINDDSGSSYSDALAPITDKVLAISLVNGSKSFVAKDNSGASVLIDSREQVATNPNYTLKIEYNLGTVLFGGKETKVTWTSSKTNVRFNIAKLYDYQIDDYKLDVTNNNVASVSAQLQRRFYGTSEEWANIGETELLDFYNPSTLDAKVLIRKIALIDAQTKVITPAGGNNIINILNGHISTYIGSNDTELELLDNAATITLDGGFDANGKLVIKTKALDKNNTEFTGGKLNEVIAAIGVYNAAITAGATDISSKPVAAIKISSHVQISLKDIYNGNPKLLYPAYSDNKPLEFLISL</sequence>
<accession>A0A5J4R2W5</accession>
<name>A0A5J4R2W5_9ZZZZ</name>
<protein>
    <submittedName>
        <fullName evidence="2">Uncharacterized protein</fullName>
    </submittedName>
</protein>
<keyword evidence="1" id="KW-0175">Coiled coil</keyword>
<proteinExistence type="predicted"/>